<feature type="region of interest" description="Disordered" evidence="2">
    <location>
        <begin position="205"/>
        <end position="224"/>
    </location>
</feature>
<evidence type="ECO:0000313" key="4">
    <source>
        <dbReference type="EMBL" id="GAB1221598.1"/>
    </source>
</evidence>
<organism evidence="4 5">
    <name type="scientific">Entamoeba nuttalli</name>
    <dbReference type="NCBI Taxonomy" id="412467"/>
    <lineage>
        <taxon>Eukaryota</taxon>
        <taxon>Amoebozoa</taxon>
        <taxon>Evosea</taxon>
        <taxon>Archamoebae</taxon>
        <taxon>Mastigamoebida</taxon>
        <taxon>Entamoebidae</taxon>
        <taxon>Entamoeba</taxon>
    </lineage>
</organism>
<sequence>MRSILLILFVAVALSSNVTVTNTTKIVPSKVSTGEKCVGDVPESEIQRIQKRITALEARVEQFQKVEVEVETMFKSVQEEEKKKLNETDKNTLYSVKINLYQKRVKIVKMIVKLLKMIKKTAEILPKSMSKQIINKLAIKERINRCEKEINILKLQAQKDKKMLVFETKKVTRMTRKMRKNPKEIKKIVTELVIKELNNEKKRQSLKKNAKKIAKKTSSTQEKQMKKIAKKILLKI</sequence>
<accession>A0ABQ0DFT3</accession>
<feature type="signal peptide" evidence="3">
    <location>
        <begin position="1"/>
        <end position="15"/>
    </location>
</feature>
<evidence type="ECO:0000256" key="1">
    <source>
        <dbReference type="SAM" id="Coils"/>
    </source>
</evidence>
<keyword evidence="1" id="KW-0175">Coiled coil</keyword>
<comment type="caution">
    <text evidence="4">The sequence shown here is derived from an EMBL/GenBank/DDBJ whole genome shotgun (WGS) entry which is preliminary data.</text>
</comment>
<evidence type="ECO:0000256" key="3">
    <source>
        <dbReference type="SAM" id="SignalP"/>
    </source>
</evidence>
<name>A0ABQ0DFT3_9EUKA</name>
<reference evidence="4 5" key="1">
    <citation type="journal article" date="2019" name="PLoS Negl. Trop. Dis.">
        <title>Whole genome sequencing of Entamoeba nuttalli reveals mammalian host-related molecular signatures and a novel octapeptide-repeat surface protein.</title>
        <authorList>
            <person name="Tanaka M."/>
            <person name="Makiuchi T."/>
            <person name="Komiyama T."/>
            <person name="Shiina T."/>
            <person name="Osaki K."/>
            <person name="Tachibana H."/>
        </authorList>
    </citation>
    <scope>NUCLEOTIDE SEQUENCE [LARGE SCALE GENOMIC DNA]</scope>
    <source>
        <strain evidence="4 5">P19-061405</strain>
    </source>
</reference>
<dbReference type="Proteomes" id="UP001628156">
    <property type="component" value="Unassembled WGS sequence"/>
</dbReference>
<evidence type="ECO:0000313" key="5">
    <source>
        <dbReference type="Proteomes" id="UP001628156"/>
    </source>
</evidence>
<feature type="compositionally biased region" description="Basic residues" evidence="2">
    <location>
        <begin position="205"/>
        <end position="215"/>
    </location>
</feature>
<gene>
    <name evidence="4" type="ORF">ENUP19_0082G0139</name>
</gene>
<feature type="coiled-coil region" evidence="1">
    <location>
        <begin position="136"/>
        <end position="163"/>
    </location>
</feature>
<keyword evidence="5" id="KW-1185">Reference proteome</keyword>
<keyword evidence="3" id="KW-0732">Signal</keyword>
<dbReference type="EMBL" id="BAAFRS010000082">
    <property type="protein sequence ID" value="GAB1221598.1"/>
    <property type="molecule type" value="Genomic_DNA"/>
</dbReference>
<proteinExistence type="predicted"/>
<feature type="chain" id="PRO_5046101575" evidence="3">
    <location>
        <begin position="16"/>
        <end position="236"/>
    </location>
</feature>
<protein>
    <submittedName>
        <fullName evidence="4">Uncharacterized protein</fullName>
    </submittedName>
</protein>
<evidence type="ECO:0000256" key="2">
    <source>
        <dbReference type="SAM" id="MobiDB-lite"/>
    </source>
</evidence>